<reference evidence="1 2" key="1">
    <citation type="submission" date="2018-08" db="EMBL/GenBank/DDBJ databases">
        <title>A genome reference for cultivated species of the human gut microbiota.</title>
        <authorList>
            <person name="Zou Y."/>
            <person name="Xue W."/>
            <person name="Luo G."/>
        </authorList>
    </citation>
    <scope>NUCLEOTIDE SEQUENCE [LARGE SCALE GENOMIC DNA]</scope>
    <source>
        <strain evidence="1 2">AM07-24</strain>
    </source>
</reference>
<evidence type="ECO:0000313" key="1">
    <source>
        <dbReference type="EMBL" id="RHJ87564.1"/>
    </source>
</evidence>
<dbReference type="EMBL" id="QRMS01000003">
    <property type="protein sequence ID" value="RHJ87564.1"/>
    <property type="molecule type" value="Genomic_DNA"/>
</dbReference>
<evidence type="ECO:0008006" key="3">
    <source>
        <dbReference type="Google" id="ProtNLM"/>
    </source>
</evidence>
<dbReference type="OrthoDB" id="370604at2"/>
<protein>
    <recommendedName>
        <fullName evidence="3">Peptidase C39-like domain-containing protein</fullName>
    </recommendedName>
</protein>
<gene>
    <name evidence="1" type="ORF">DW099_12795</name>
</gene>
<keyword evidence="2" id="KW-1185">Reference proteome</keyword>
<name>A0A415E1Z8_9FIRM</name>
<organism evidence="1 2">
    <name type="scientific">Emergencia timonensis</name>
    <dbReference type="NCBI Taxonomy" id="1776384"/>
    <lineage>
        <taxon>Bacteria</taxon>
        <taxon>Bacillati</taxon>
        <taxon>Bacillota</taxon>
        <taxon>Clostridia</taxon>
        <taxon>Peptostreptococcales</taxon>
        <taxon>Anaerovoracaceae</taxon>
        <taxon>Emergencia</taxon>
    </lineage>
</organism>
<dbReference type="RefSeq" id="WP_118335943.1">
    <property type="nucleotide sequence ID" value="NZ_AP025567.1"/>
</dbReference>
<comment type="caution">
    <text evidence="1">The sequence shown here is derived from an EMBL/GenBank/DDBJ whole genome shotgun (WGS) entry which is preliminary data.</text>
</comment>
<dbReference type="STRING" id="1776384.GCA_900086585_01131"/>
<proteinExistence type="predicted"/>
<accession>A0A415E1Z8</accession>
<dbReference type="Proteomes" id="UP000284841">
    <property type="component" value="Unassembled WGS sequence"/>
</dbReference>
<sequence length="201" mass="23195">MKKELSYFRIGKCFGGNQDWFRDPMMRLGGCAAATACDLCVYLALYQNKKHLCPYEAGTLDKKQYIGFSKIMKPYLKPRREGVNRLELYIDGFGQYLKDREENSVALSGFDGAAPLKEAAAVIKGQIDRGMPVPYLLLKHKDPLLKDFVWHWFLLVGYEDFEDTFMVKTVTYGEYQWMDFKNLWNTGYPEKGGLIIVEARP</sequence>
<evidence type="ECO:0000313" key="2">
    <source>
        <dbReference type="Proteomes" id="UP000284841"/>
    </source>
</evidence>
<dbReference type="AlphaFoldDB" id="A0A415E1Z8"/>